<dbReference type="AlphaFoldDB" id="A0A6H5GYF1"/>
<organism evidence="1 2">
    <name type="scientific">Nesidiocoris tenuis</name>
    <dbReference type="NCBI Taxonomy" id="355587"/>
    <lineage>
        <taxon>Eukaryota</taxon>
        <taxon>Metazoa</taxon>
        <taxon>Ecdysozoa</taxon>
        <taxon>Arthropoda</taxon>
        <taxon>Hexapoda</taxon>
        <taxon>Insecta</taxon>
        <taxon>Pterygota</taxon>
        <taxon>Neoptera</taxon>
        <taxon>Paraneoptera</taxon>
        <taxon>Hemiptera</taxon>
        <taxon>Heteroptera</taxon>
        <taxon>Panheteroptera</taxon>
        <taxon>Cimicomorpha</taxon>
        <taxon>Miridae</taxon>
        <taxon>Dicyphina</taxon>
        <taxon>Nesidiocoris</taxon>
    </lineage>
</organism>
<dbReference type="EMBL" id="CADCXU010020001">
    <property type="protein sequence ID" value="CAB0008042.1"/>
    <property type="molecule type" value="Genomic_DNA"/>
</dbReference>
<accession>A0A6H5GYF1</accession>
<keyword evidence="2" id="KW-1185">Reference proteome</keyword>
<proteinExistence type="predicted"/>
<protein>
    <submittedName>
        <fullName evidence="1">Uncharacterized protein</fullName>
    </submittedName>
</protein>
<dbReference type="OrthoDB" id="6627891at2759"/>
<name>A0A6H5GYF1_9HEMI</name>
<dbReference type="Proteomes" id="UP000479000">
    <property type="component" value="Unassembled WGS sequence"/>
</dbReference>
<evidence type="ECO:0000313" key="2">
    <source>
        <dbReference type="Proteomes" id="UP000479000"/>
    </source>
</evidence>
<evidence type="ECO:0000313" key="1">
    <source>
        <dbReference type="EMBL" id="CAB0008042.1"/>
    </source>
</evidence>
<gene>
    <name evidence="1" type="ORF">NTEN_LOCUS13288</name>
</gene>
<sequence length="271" mass="30349">MNGLSFVKSRSASTIVVPISTRGIGIHSQVLFCRAFATVDVDLPCSVFSVYRVSLFQLHYRVTKVRESKPLFYDDHFCSTPLGSRFSDVVSKNDRNFTTMARLISAVGNFVLDGVEYTPRFPVLNDSKFPDPTNLTASNLRDAVVALSDRKTQLEVRKYFYDHNPLPCARYEGDGDCSILLSNRPSQLRIGEIPLEGGRPAYEKTSLQGNISTFWSPRPLTQEQLYNGSLYLVGELPEPKSFDMNYALRAPTVQMLSATVNLRTIINKGCL</sequence>
<reference evidence="1 2" key="1">
    <citation type="submission" date="2020-02" db="EMBL/GenBank/DDBJ databases">
        <authorList>
            <person name="Ferguson B K."/>
        </authorList>
    </citation>
    <scope>NUCLEOTIDE SEQUENCE [LARGE SCALE GENOMIC DNA]</scope>
</reference>